<dbReference type="GO" id="GO:0006006">
    <property type="term" value="P:glucose metabolic process"/>
    <property type="evidence" value="ECO:0007669"/>
    <property type="project" value="UniProtKB-KW"/>
</dbReference>
<feature type="binding site" evidence="7">
    <location>
        <begin position="34"/>
        <end position="41"/>
    </location>
    <ligand>
        <name>NADP(+)</name>
        <dbReference type="ChEBI" id="CHEBI:58349"/>
    </ligand>
</feature>
<feature type="domain" description="Glucose-6-phosphate dehydrogenase NAD-binding" evidence="8">
    <location>
        <begin position="32"/>
        <end position="208"/>
    </location>
</feature>
<evidence type="ECO:0000259" key="9">
    <source>
        <dbReference type="Pfam" id="PF02781"/>
    </source>
</evidence>
<dbReference type="Gene3D" id="3.30.360.10">
    <property type="entry name" value="Dihydrodipicolinate Reductase, domain 2"/>
    <property type="match status" value="1"/>
</dbReference>
<feature type="binding site" evidence="7">
    <location>
        <position position="200"/>
    </location>
    <ligand>
        <name>substrate</name>
    </ligand>
</feature>
<proteinExistence type="inferred from homology"/>
<gene>
    <name evidence="7" type="primary">zwf</name>
    <name evidence="10" type="ORF">RU92_GL000786</name>
</gene>
<evidence type="ECO:0000256" key="6">
    <source>
        <dbReference type="ARBA" id="ARBA00023277"/>
    </source>
</evidence>
<keyword evidence="6 7" id="KW-0119">Carbohydrate metabolism</keyword>
<organism evidence="10 11">
    <name type="scientific">Lactococcus cremoris subsp. tructae</name>
    <dbReference type="NCBI Taxonomy" id="542833"/>
    <lineage>
        <taxon>Bacteria</taxon>
        <taxon>Bacillati</taxon>
        <taxon>Bacillota</taxon>
        <taxon>Bacilli</taxon>
        <taxon>Lactobacillales</taxon>
        <taxon>Streptococcaceae</taxon>
        <taxon>Lactococcus</taxon>
    </lineage>
</organism>
<evidence type="ECO:0000256" key="5">
    <source>
        <dbReference type="ARBA" id="ARBA00023002"/>
    </source>
</evidence>
<evidence type="ECO:0000256" key="1">
    <source>
        <dbReference type="ARBA" id="ARBA00004937"/>
    </source>
</evidence>
<dbReference type="AlphaFoldDB" id="A0A2A5SRF5"/>
<dbReference type="HAMAP" id="MF_00966">
    <property type="entry name" value="G6PD"/>
    <property type="match status" value="1"/>
</dbReference>
<dbReference type="GO" id="GO:0004345">
    <property type="term" value="F:glucose-6-phosphate dehydrogenase activity"/>
    <property type="evidence" value="ECO:0007669"/>
    <property type="project" value="UniProtKB-UniRule"/>
</dbReference>
<dbReference type="SUPFAM" id="SSF55347">
    <property type="entry name" value="Glyceraldehyde-3-phosphate dehydrogenase-like, C-terminal domain"/>
    <property type="match status" value="1"/>
</dbReference>
<feature type="binding site" evidence="7">
    <location>
        <position position="170"/>
    </location>
    <ligand>
        <name>NADP(+)</name>
        <dbReference type="ChEBI" id="CHEBI:58349"/>
    </ligand>
</feature>
<reference evidence="10 11" key="1">
    <citation type="submission" date="2014-12" db="EMBL/GenBank/DDBJ databases">
        <title>Draft genome sequences of 10 type strains of Lactococcus.</title>
        <authorList>
            <person name="Sun Z."/>
            <person name="Zhong Z."/>
            <person name="Liu W."/>
            <person name="Zhang W."/>
            <person name="Zhang H."/>
        </authorList>
    </citation>
    <scope>NUCLEOTIDE SEQUENCE [LARGE SCALE GENOMIC DNA]</scope>
    <source>
        <strain evidence="10 11">DSM 21502</strain>
    </source>
</reference>
<protein>
    <recommendedName>
        <fullName evidence="7">Glucose-6-phosphate 1-dehydrogenase</fullName>
        <shortName evidence="7">G6PD</shortName>
        <ecNumber evidence="7">1.1.1.49</ecNumber>
    </recommendedName>
</protein>
<keyword evidence="4 7" id="KW-0521">NADP</keyword>
<dbReference type="InterPro" id="IPR036291">
    <property type="entry name" value="NAD(P)-bd_dom_sf"/>
</dbReference>
<dbReference type="GO" id="GO:0009051">
    <property type="term" value="P:pentose-phosphate shunt, oxidative branch"/>
    <property type="evidence" value="ECO:0007669"/>
    <property type="project" value="TreeGrafter"/>
</dbReference>
<feature type="binding site" evidence="7">
    <location>
        <position position="257"/>
    </location>
    <ligand>
        <name>substrate</name>
    </ligand>
</feature>
<evidence type="ECO:0000256" key="3">
    <source>
        <dbReference type="ARBA" id="ARBA00022526"/>
    </source>
</evidence>
<dbReference type="InterPro" id="IPR001282">
    <property type="entry name" value="G6P_DH"/>
</dbReference>
<evidence type="ECO:0000313" key="10">
    <source>
        <dbReference type="EMBL" id="PCS17216.1"/>
    </source>
</evidence>
<dbReference type="PRINTS" id="PR00079">
    <property type="entry name" value="G6PDHDRGNASE"/>
</dbReference>
<dbReference type="GO" id="GO:0005829">
    <property type="term" value="C:cytosol"/>
    <property type="evidence" value="ECO:0007669"/>
    <property type="project" value="TreeGrafter"/>
</dbReference>
<accession>A0A2A5SRF5</accession>
<dbReference type="Pfam" id="PF00479">
    <property type="entry name" value="G6PD_N"/>
    <property type="match status" value="1"/>
</dbReference>
<evidence type="ECO:0000256" key="7">
    <source>
        <dbReference type="HAMAP-Rule" id="MF_00966"/>
    </source>
</evidence>
<feature type="active site" description="Proton acceptor" evidence="7">
    <location>
        <position position="262"/>
    </location>
</feature>
<comment type="catalytic activity">
    <reaction evidence="7">
        <text>D-glucose 6-phosphate + NADP(+) = 6-phospho-D-glucono-1,5-lactone + NADPH + H(+)</text>
        <dbReference type="Rhea" id="RHEA:15841"/>
        <dbReference type="ChEBI" id="CHEBI:15378"/>
        <dbReference type="ChEBI" id="CHEBI:57783"/>
        <dbReference type="ChEBI" id="CHEBI:57955"/>
        <dbReference type="ChEBI" id="CHEBI:58349"/>
        <dbReference type="ChEBI" id="CHEBI:61548"/>
        <dbReference type="EC" id="1.1.1.49"/>
    </reaction>
</comment>
<dbReference type="Gene3D" id="3.40.50.720">
    <property type="entry name" value="NAD(P)-binding Rossmann-like Domain"/>
    <property type="match status" value="1"/>
</dbReference>
<sequence length="524" mass="60158">MISSFLFLSVNKLLFFKKGKNMTEQKQALFTIFGATGDLAKRKLYPSLFRLFKKGELAENFAVIGTARRPWTNDYYREVVLESIKDLMNSKTEAENFASHFYYQSHDVSDSSHYVNLKDLGESLRKQYKTAGNQVFFLAMAPQFFGTIAEHLKSENILTGEGFERIVIEKPFGTSYNTAKSLNDSLSKVFTEEQIFRIDHYLGKEMIQAVSAVRFANPIFESIWNNQHIDNVQITFAEFIGVEDRGGYYETSGALKDMIQNHVLQVLSLIAMEKPQKFDEAHIVKEKVKALNAMRQYSPEEALNNFVRGQYVAGRFDGEDYSGYREEDSVAPDSRTETFAAGKFVIDNERWSGVPFYVRSGKRMTEKGTRINIVFKKDPDNLFADNCDDQSVQNILTIYIQPTEGFSLSVNGKAAGQGFHLEPLRLNFRHDSEFLGNSPEAYEKLFLDVLNGDGTNFSHWEEAARAWELIDVIREAWDKETSELPTYAARTMGPKSAFDLLEKEGHEWAWQPDVWYQERGYYDK</sequence>
<comment type="caution">
    <text evidence="10">The sequence shown here is derived from an EMBL/GenBank/DDBJ whole genome shotgun (WGS) entry which is preliminary data.</text>
</comment>
<comment type="pathway">
    <text evidence="1 7">Carbohydrate degradation; pentose phosphate pathway; D-ribulose 5-phosphate from D-glucose 6-phosphate (oxidative stage): step 1/3.</text>
</comment>
<dbReference type="InterPro" id="IPR022675">
    <property type="entry name" value="G6P_DH_C"/>
</dbReference>
<evidence type="ECO:0000313" key="11">
    <source>
        <dbReference type="Proteomes" id="UP000218711"/>
    </source>
</evidence>
<comment type="similarity">
    <text evidence="2 7">Belongs to the glucose-6-phosphate dehydrogenase family.</text>
</comment>
<dbReference type="InterPro" id="IPR019796">
    <property type="entry name" value="G6P_DH_AS"/>
</dbReference>
<keyword evidence="3 7" id="KW-0313">Glucose metabolism</keyword>
<dbReference type="PIRSF" id="PIRSF000110">
    <property type="entry name" value="G6PD"/>
    <property type="match status" value="1"/>
</dbReference>
<dbReference type="PROSITE" id="PS00069">
    <property type="entry name" value="G6P_DEHYDROGENASE"/>
    <property type="match status" value="1"/>
</dbReference>
<feature type="binding site" evidence="7">
    <location>
        <position position="367"/>
    </location>
    <ligand>
        <name>substrate</name>
    </ligand>
</feature>
<dbReference type="EC" id="1.1.1.49" evidence="7"/>
<feature type="binding site" evidence="7">
    <location>
        <begin position="107"/>
        <end position="108"/>
    </location>
    <ligand>
        <name>NADP(+)</name>
        <dbReference type="ChEBI" id="CHEBI:58349"/>
    </ligand>
</feature>
<dbReference type="Pfam" id="PF02781">
    <property type="entry name" value="G6PD_C"/>
    <property type="match status" value="1"/>
</dbReference>
<dbReference type="GO" id="GO:0050661">
    <property type="term" value="F:NADP binding"/>
    <property type="evidence" value="ECO:0007669"/>
    <property type="project" value="UniProtKB-UniRule"/>
</dbReference>
<keyword evidence="5 7" id="KW-0560">Oxidoreductase</keyword>
<feature type="binding site" evidence="7">
    <location>
        <position position="68"/>
    </location>
    <ligand>
        <name>NADP(+)</name>
        <dbReference type="ChEBI" id="CHEBI:58349"/>
    </ligand>
</feature>
<dbReference type="PANTHER" id="PTHR23429">
    <property type="entry name" value="GLUCOSE-6-PHOSPHATE 1-DEHYDROGENASE G6PD"/>
    <property type="match status" value="1"/>
</dbReference>
<dbReference type="EMBL" id="JXKC01000010">
    <property type="protein sequence ID" value="PCS17216.1"/>
    <property type="molecule type" value="Genomic_DNA"/>
</dbReference>
<evidence type="ECO:0000256" key="4">
    <source>
        <dbReference type="ARBA" id="ARBA00022857"/>
    </source>
</evidence>
<dbReference type="UniPathway" id="UPA00115">
    <property type="reaction ID" value="UER00408"/>
</dbReference>
<dbReference type="Proteomes" id="UP000218711">
    <property type="component" value="Unassembled WGS sequence"/>
</dbReference>
<feature type="binding site" evidence="7">
    <location>
        <position position="362"/>
    </location>
    <ligand>
        <name>substrate</name>
    </ligand>
</feature>
<feature type="domain" description="Glucose-6-phosphate dehydrogenase C-terminal" evidence="9">
    <location>
        <begin position="212"/>
        <end position="508"/>
    </location>
</feature>
<evidence type="ECO:0000256" key="2">
    <source>
        <dbReference type="ARBA" id="ARBA00009975"/>
    </source>
</evidence>
<dbReference type="PANTHER" id="PTHR23429:SF0">
    <property type="entry name" value="GLUCOSE-6-PHOSPHATE 1-DEHYDROGENASE"/>
    <property type="match status" value="1"/>
</dbReference>
<feature type="binding site" evidence="7">
    <location>
        <position position="204"/>
    </location>
    <ligand>
        <name>substrate</name>
    </ligand>
</feature>
<dbReference type="SUPFAM" id="SSF51735">
    <property type="entry name" value="NAD(P)-binding Rossmann-fold domains"/>
    <property type="match status" value="1"/>
</dbReference>
<comment type="function">
    <text evidence="7">Catalyzes the oxidation of glucose 6-phosphate to 6-phosphogluconolactone.</text>
</comment>
<dbReference type="NCBIfam" id="TIGR00871">
    <property type="entry name" value="zwf"/>
    <property type="match status" value="1"/>
</dbReference>
<name>A0A2A5SRF5_LACLC</name>
<dbReference type="InterPro" id="IPR022674">
    <property type="entry name" value="G6P_DH_NAD-bd"/>
</dbReference>
<evidence type="ECO:0000259" key="8">
    <source>
        <dbReference type="Pfam" id="PF00479"/>
    </source>
</evidence>
<feature type="binding site" evidence="7">
    <location>
        <position position="238"/>
    </location>
    <ligand>
        <name>substrate</name>
    </ligand>
</feature>